<comment type="subcellular location">
    <subcellularLocation>
        <location evidence="1">Periplasm</location>
    </subcellularLocation>
</comment>
<dbReference type="Gene3D" id="3.40.190.10">
    <property type="entry name" value="Periplasmic binding protein-like II"/>
    <property type="match status" value="1"/>
</dbReference>
<proteinExistence type="inferred from homology"/>
<dbReference type="PANTHER" id="PTHR30290:SF38">
    <property type="entry name" value="D,D-DIPEPTIDE-BINDING PERIPLASMIC PROTEIN DDPA-RELATED"/>
    <property type="match status" value="1"/>
</dbReference>
<name>A0A1G7E0T5_9RHOB</name>
<dbReference type="GO" id="GO:1904680">
    <property type="term" value="F:peptide transmembrane transporter activity"/>
    <property type="evidence" value="ECO:0007669"/>
    <property type="project" value="TreeGrafter"/>
</dbReference>
<keyword evidence="7" id="KW-1185">Reference proteome</keyword>
<evidence type="ECO:0000259" key="5">
    <source>
        <dbReference type="Pfam" id="PF00496"/>
    </source>
</evidence>
<dbReference type="SUPFAM" id="SSF53850">
    <property type="entry name" value="Periplasmic binding protein-like II"/>
    <property type="match status" value="1"/>
</dbReference>
<dbReference type="OrthoDB" id="9803988at2"/>
<feature type="chain" id="PRO_5011494929" evidence="4">
    <location>
        <begin position="31"/>
        <end position="531"/>
    </location>
</feature>
<organism evidence="6 7">
    <name type="scientific">Ruegeria marina</name>
    <dbReference type="NCBI Taxonomy" id="639004"/>
    <lineage>
        <taxon>Bacteria</taxon>
        <taxon>Pseudomonadati</taxon>
        <taxon>Pseudomonadota</taxon>
        <taxon>Alphaproteobacteria</taxon>
        <taxon>Rhodobacterales</taxon>
        <taxon>Roseobacteraceae</taxon>
        <taxon>Ruegeria</taxon>
    </lineage>
</organism>
<dbReference type="InterPro" id="IPR006311">
    <property type="entry name" value="TAT_signal"/>
</dbReference>
<dbReference type="Gene3D" id="3.10.105.10">
    <property type="entry name" value="Dipeptide-binding Protein, Domain 3"/>
    <property type="match status" value="1"/>
</dbReference>
<dbReference type="Gene3D" id="3.90.76.10">
    <property type="entry name" value="Dipeptide-binding Protein, Domain 1"/>
    <property type="match status" value="1"/>
</dbReference>
<dbReference type="InterPro" id="IPR030678">
    <property type="entry name" value="Peptide/Ni-bd"/>
</dbReference>
<reference evidence="7" key="1">
    <citation type="submission" date="2016-10" db="EMBL/GenBank/DDBJ databases">
        <authorList>
            <person name="Varghese N."/>
            <person name="Submissions S."/>
        </authorList>
    </citation>
    <scope>NUCLEOTIDE SEQUENCE [LARGE SCALE GENOMIC DNA]</scope>
    <source>
        <strain evidence="7">CGMCC 1.9108</strain>
    </source>
</reference>
<dbReference type="PANTHER" id="PTHR30290">
    <property type="entry name" value="PERIPLASMIC BINDING COMPONENT OF ABC TRANSPORTER"/>
    <property type="match status" value="1"/>
</dbReference>
<protein>
    <submittedName>
        <fullName evidence="6">Peptide/nickel transport system substrate-binding protein</fullName>
    </submittedName>
</protein>
<evidence type="ECO:0000313" key="6">
    <source>
        <dbReference type="EMBL" id="SDE57110.1"/>
    </source>
</evidence>
<dbReference type="PIRSF" id="PIRSF002741">
    <property type="entry name" value="MppA"/>
    <property type="match status" value="1"/>
</dbReference>
<dbReference type="CDD" id="cd08502">
    <property type="entry name" value="PBP2_NikA_DppA_OppA_like_16"/>
    <property type="match status" value="1"/>
</dbReference>
<gene>
    <name evidence="6" type="ORF">SAMN04488239_12322</name>
</gene>
<dbReference type="EMBL" id="FMZV01000023">
    <property type="protein sequence ID" value="SDE57110.1"/>
    <property type="molecule type" value="Genomic_DNA"/>
</dbReference>
<dbReference type="GO" id="GO:0015833">
    <property type="term" value="P:peptide transport"/>
    <property type="evidence" value="ECO:0007669"/>
    <property type="project" value="TreeGrafter"/>
</dbReference>
<dbReference type="GO" id="GO:0043190">
    <property type="term" value="C:ATP-binding cassette (ABC) transporter complex"/>
    <property type="evidence" value="ECO:0007669"/>
    <property type="project" value="InterPro"/>
</dbReference>
<dbReference type="Pfam" id="PF00496">
    <property type="entry name" value="SBP_bac_5"/>
    <property type="match status" value="1"/>
</dbReference>
<keyword evidence="3 4" id="KW-0732">Signal</keyword>
<dbReference type="GO" id="GO:0030288">
    <property type="term" value="C:outer membrane-bounded periplasmic space"/>
    <property type="evidence" value="ECO:0007669"/>
    <property type="project" value="UniProtKB-ARBA"/>
</dbReference>
<evidence type="ECO:0000256" key="1">
    <source>
        <dbReference type="ARBA" id="ARBA00004418"/>
    </source>
</evidence>
<evidence type="ECO:0000256" key="2">
    <source>
        <dbReference type="ARBA" id="ARBA00005695"/>
    </source>
</evidence>
<dbReference type="STRING" id="639004.SAMN04488239_12322"/>
<dbReference type="AlphaFoldDB" id="A0A1G7E0T5"/>
<sequence>MFKTARRGLIKGAVAAMVMGLGLSATGTYAQAETTLKIVPHSDLKILDPIWTTAYISRNHGYMIYDTLFALDESGNIQPQMVDTVTTSDDGLTITMTLRDGLAWHDGAPVTAADCVASIKRWGSKDAMGQKMMSFVDSLEATDEKTITFKLNAQTGLVTLALAKPSSNVPFMMPERIANTPSSEQISEFIGSGPFVFNQEAWEPGTKIVYDKFEGYVPRSEPASGLAGGKVAKVDRVEWLPIRDQQQAVNALKAGELDYIEGLPHDLLPLVEGDENIKLVDFNPAGNQFTFRFNVLHPPFDNPKMRQALLYALNQEDFLQAQIGNADYYKACKAMFGCGMPFETDAHMDGLLESNFDKARELIKEAGYDGTPILLMHSTDLAVLTNLAPVAKDLMEAVGLNVDMQSMDWQTLVARRAKKEAIADGGWNAFITSWTAGDLFNPVAMAFLNSSCETALFGWPCDEKIEGLRDAFARATTKEEQLKIVEDVQGAWFEYPTHIHLGQWNQATATRSNIDGVLPTGAAVFWNISKN</sequence>
<feature type="signal peptide" evidence="4">
    <location>
        <begin position="1"/>
        <end position="30"/>
    </location>
</feature>
<evidence type="ECO:0000313" key="7">
    <source>
        <dbReference type="Proteomes" id="UP000199628"/>
    </source>
</evidence>
<evidence type="ECO:0000256" key="3">
    <source>
        <dbReference type="ARBA" id="ARBA00022729"/>
    </source>
</evidence>
<dbReference type="Proteomes" id="UP000199628">
    <property type="component" value="Unassembled WGS sequence"/>
</dbReference>
<dbReference type="PROSITE" id="PS51318">
    <property type="entry name" value="TAT"/>
    <property type="match status" value="1"/>
</dbReference>
<dbReference type="InterPro" id="IPR000914">
    <property type="entry name" value="SBP_5_dom"/>
</dbReference>
<dbReference type="InterPro" id="IPR039424">
    <property type="entry name" value="SBP_5"/>
</dbReference>
<accession>A0A1G7E0T5</accession>
<evidence type="ECO:0000256" key="4">
    <source>
        <dbReference type="SAM" id="SignalP"/>
    </source>
</evidence>
<comment type="similarity">
    <text evidence="2">Belongs to the bacterial solute-binding protein 5 family.</text>
</comment>
<feature type="domain" description="Solute-binding protein family 5" evidence="5">
    <location>
        <begin position="77"/>
        <end position="448"/>
    </location>
</feature>
<dbReference type="RefSeq" id="WP_093037191.1">
    <property type="nucleotide sequence ID" value="NZ_FMZV01000023.1"/>
</dbReference>